<proteinExistence type="predicted"/>
<accession>A0A849SYA7</accession>
<dbReference type="AlphaFoldDB" id="A0A849SYA7"/>
<gene>
    <name evidence="2" type="ORF">HOP12_07960</name>
</gene>
<dbReference type="Proteomes" id="UP000580839">
    <property type="component" value="Unassembled WGS sequence"/>
</dbReference>
<feature type="domain" description="Endonuclease/exonuclease/phosphatase" evidence="1">
    <location>
        <begin position="77"/>
        <end position="387"/>
    </location>
</feature>
<dbReference type="SUPFAM" id="SSF56219">
    <property type="entry name" value="DNase I-like"/>
    <property type="match status" value="1"/>
</dbReference>
<dbReference type="InterPro" id="IPR051916">
    <property type="entry name" value="GPI-anchor_lipid_remodeler"/>
</dbReference>
<dbReference type="InterPro" id="IPR036691">
    <property type="entry name" value="Endo/exonu/phosph_ase_sf"/>
</dbReference>
<dbReference type="EMBL" id="JABFRW010000092">
    <property type="protein sequence ID" value="NOT34089.1"/>
    <property type="molecule type" value="Genomic_DNA"/>
</dbReference>
<dbReference type="PANTHER" id="PTHR14859">
    <property type="entry name" value="CALCOFLUOR WHITE HYPERSENSITIVE PROTEIN PRECURSOR"/>
    <property type="match status" value="1"/>
</dbReference>
<dbReference type="PANTHER" id="PTHR14859:SF1">
    <property type="entry name" value="PGAP2-INTERACTING PROTEIN"/>
    <property type="match status" value="1"/>
</dbReference>
<protein>
    <recommendedName>
        <fullName evidence="1">Endonuclease/exonuclease/phosphatase domain-containing protein</fullName>
    </recommendedName>
</protein>
<dbReference type="InterPro" id="IPR005135">
    <property type="entry name" value="Endo/exonuclease/phosphatase"/>
</dbReference>
<dbReference type="Gene3D" id="3.60.10.10">
    <property type="entry name" value="Endonuclease/exonuclease/phosphatase"/>
    <property type="match status" value="1"/>
</dbReference>
<evidence type="ECO:0000259" key="1">
    <source>
        <dbReference type="Pfam" id="PF03372"/>
    </source>
</evidence>
<name>A0A849SYA7_UNCEI</name>
<sequence>MTRDASLLEECRQLQRAVEPYATLAALHAAPEWSSLAPRFNAVLARVHRYLPPGFDADASASEHPAPIETNPVNAVHWNIEHGNWFDLLTHSLREHPSLRDADLLMMNEVDLGMARAGNRDVTAELCGALGRHGVWGPMFLETTLGRDDDLAAAAGRTNEESLFGLSILSRWPIGNARVVELPSPEALQFDLERMVGRHVALIAEILRPGAPFVAVTAHLEVHRTRAHRAAQVQAIVEALRGERRPIVMSGDFNTHTFDRGEWHSALLAGLALLATPGPWLERRLLWPDRGPMAEPLFEILRTAGFAWEPWVDFHPTLQLRIDRVDESRAFWLLDALAHPVVAWAGRRGKLRLDWFAGRGWPDAAAAPSTRGRTLAGLDGPGKASDHAPIVAHFG</sequence>
<evidence type="ECO:0000313" key="3">
    <source>
        <dbReference type="Proteomes" id="UP000580839"/>
    </source>
</evidence>
<dbReference type="GO" id="GO:0003824">
    <property type="term" value="F:catalytic activity"/>
    <property type="evidence" value="ECO:0007669"/>
    <property type="project" value="InterPro"/>
</dbReference>
<organism evidence="2 3">
    <name type="scientific">Eiseniibacteriota bacterium</name>
    <dbReference type="NCBI Taxonomy" id="2212470"/>
    <lineage>
        <taxon>Bacteria</taxon>
        <taxon>Candidatus Eiseniibacteriota</taxon>
    </lineage>
</organism>
<dbReference type="GO" id="GO:0006506">
    <property type="term" value="P:GPI anchor biosynthetic process"/>
    <property type="evidence" value="ECO:0007669"/>
    <property type="project" value="TreeGrafter"/>
</dbReference>
<dbReference type="Pfam" id="PF03372">
    <property type="entry name" value="Exo_endo_phos"/>
    <property type="match status" value="1"/>
</dbReference>
<evidence type="ECO:0000313" key="2">
    <source>
        <dbReference type="EMBL" id="NOT34089.1"/>
    </source>
</evidence>
<comment type="caution">
    <text evidence="2">The sequence shown here is derived from an EMBL/GenBank/DDBJ whole genome shotgun (WGS) entry which is preliminary data.</text>
</comment>
<reference evidence="2 3" key="1">
    <citation type="submission" date="2020-04" db="EMBL/GenBank/DDBJ databases">
        <title>Metagenomic profiling of ammonia- and methane-oxidizing microorganisms in a Dutch drinking water treatment plant.</title>
        <authorList>
            <person name="Poghosyan L."/>
            <person name="Leucker S."/>
        </authorList>
    </citation>
    <scope>NUCLEOTIDE SEQUENCE [LARGE SCALE GENOMIC DNA]</scope>
    <source>
        <strain evidence="2">S-RSF-IL-03</strain>
    </source>
</reference>
<dbReference type="GO" id="GO:0016020">
    <property type="term" value="C:membrane"/>
    <property type="evidence" value="ECO:0007669"/>
    <property type="project" value="GOC"/>
</dbReference>